<feature type="transmembrane region" description="Helical" evidence="5">
    <location>
        <begin position="165"/>
        <end position="184"/>
    </location>
</feature>
<evidence type="ECO:0000256" key="3">
    <source>
        <dbReference type="ARBA" id="ARBA00022989"/>
    </source>
</evidence>
<keyword evidence="3 5" id="KW-1133">Transmembrane helix</keyword>
<accession>A0AA41UFK9</accession>
<dbReference type="RefSeq" id="WP_243011995.1">
    <property type="nucleotide sequence ID" value="NZ_JALGAR010000002.1"/>
</dbReference>
<comment type="caution">
    <text evidence="7">The sequence shown here is derived from an EMBL/GenBank/DDBJ whole genome shotgun (WGS) entry which is preliminary data.</text>
</comment>
<feature type="transmembrane region" description="Helical" evidence="5">
    <location>
        <begin position="305"/>
        <end position="325"/>
    </location>
</feature>
<evidence type="ECO:0000256" key="4">
    <source>
        <dbReference type="ARBA" id="ARBA00023136"/>
    </source>
</evidence>
<keyword evidence="8" id="KW-1185">Reference proteome</keyword>
<evidence type="ECO:0000313" key="8">
    <source>
        <dbReference type="Proteomes" id="UP001165341"/>
    </source>
</evidence>
<feature type="transmembrane region" description="Helical" evidence="5">
    <location>
        <begin position="96"/>
        <end position="114"/>
    </location>
</feature>
<dbReference type="InterPro" id="IPR051533">
    <property type="entry name" value="WaaL-like"/>
</dbReference>
<dbReference type="InterPro" id="IPR007016">
    <property type="entry name" value="O-antigen_ligase-rel_domated"/>
</dbReference>
<reference evidence="7" key="1">
    <citation type="submission" date="2022-03" db="EMBL/GenBank/DDBJ databases">
        <title>Cryobacterium sp. nov. strain ZS14-85, isolated from Antarctic soil.</title>
        <authorList>
            <person name="Li J."/>
            <person name="Niu G."/>
        </authorList>
    </citation>
    <scope>NUCLEOTIDE SEQUENCE</scope>
    <source>
        <strain evidence="7">ZS14-85</strain>
    </source>
</reference>
<keyword evidence="7" id="KW-0436">Ligase</keyword>
<feature type="transmembrane region" description="Helical" evidence="5">
    <location>
        <begin position="121"/>
        <end position="145"/>
    </location>
</feature>
<keyword evidence="2 5" id="KW-0812">Transmembrane</keyword>
<protein>
    <submittedName>
        <fullName evidence="7">O-antigen ligase family protein</fullName>
    </submittedName>
</protein>
<name>A0AA41UFK9_9MICO</name>
<evidence type="ECO:0000313" key="7">
    <source>
        <dbReference type="EMBL" id="MCI4658237.1"/>
    </source>
</evidence>
<dbReference type="EMBL" id="JALGAR010000002">
    <property type="protein sequence ID" value="MCI4658237.1"/>
    <property type="molecule type" value="Genomic_DNA"/>
</dbReference>
<dbReference type="PANTHER" id="PTHR37422">
    <property type="entry name" value="TEICHURONIC ACID BIOSYNTHESIS PROTEIN TUAE"/>
    <property type="match status" value="1"/>
</dbReference>
<gene>
    <name evidence="7" type="ORF">MQH31_10505</name>
</gene>
<keyword evidence="4 5" id="KW-0472">Membrane</keyword>
<evidence type="ECO:0000256" key="1">
    <source>
        <dbReference type="ARBA" id="ARBA00004141"/>
    </source>
</evidence>
<dbReference type="PANTHER" id="PTHR37422:SF13">
    <property type="entry name" value="LIPOPOLYSACCHARIDE BIOSYNTHESIS PROTEIN PA4999-RELATED"/>
    <property type="match status" value="1"/>
</dbReference>
<feature type="transmembrane region" description="Helical" evidence="5">
    <location>
        <begin position="337"/>
        <end position="356"/>
    </location>
</feature>
<dbReference type="AlphaFoldDB" id="A0AA41UFK9"/>
<feature type="transmembrane region" description="Helical" evidence="5">
    <location>
        <begin position="368"/>
        <end position="384"/>
    </location>
</feature>
<dbReference type="GO" id="GO:0016020">
    <property type="term" value="C:membrane"/>
    <property type="evidence" value="ECO:0007669"/>
    <property type="project" value="UniProtKB-SubCell"/>
</dbReference>
<organism evidence="7 8">
    <name type="scientific">Cryobacterium zhongshanensis</name>
    <dbReference type="NCBI Taxonomy" id="2928153"/>
    <lineage>
        <taxon>Bacteria</taxon>
        <taxon>Bacillati</taxon>
        <taxon>Actinomycetota</taxon>
        <taxon>Actinomycetes</taxon>
        <taxon>Micrococcales</taxon>
        <taxon>Microbacteriaceae</taxon>
        <taxon>Cryobacterium</taxon>
    </lineage>
</organism>
<feature type="transmembrane region" description="Helical" evidence="5">
    <location>
        <begin position="41"/>
        <end position="59"/>
    </location>
</feature>
<dbReference type="Pfam" id="PF04932">
    <property type="entry name" value="Wzy_C"/>
    <property type="match status" value="1"/>
</dbReference>
<dbReference type="Proteomes" id="UP001165341">
    <property type="component" value="Unassembled WGS sequence"/>
</dbReference>
<feature type="transmembrane region" description="Helical" evidence="5">
    <location>
        <begin position="235"/>
        <end position="252"/>
    </location>
</feature>
<feature type="transmembrane region" description="Helical" evidence="5">
    <location>
        <begin position="189"/>
        <end position="205"/>
    </location>
</feature>
<comment type="subcellular location">
    <subcellularLocation>
        <location evidence="1">Membrane</location>
        <topology evidence="1">Multi-pass membrane protein</topology>
    </subcellularLocation>
</comment>
<evidence type="ECO:0000256" key="2">
    <source>
        <dbReference type="ARBA" id="ARBA00022692"/>
    </source>
</evidence>
<evidence type="ECO:0000256" key="5">
    <source>
        <dbReference type="SAM" id="Phobius"/>
    </source>
</evidence>
<dbReference type="GO" id="GO:0016874">
    <property type="term" value="F:ligase activity"/>
    <property type="evidence" value="ECO:0007669"/>
    <property type="project" value="UniProtKB-KW"/>
</dbReference>
<evidence type="ECO:0000259" key="6">
    <source>
        <dbReference type="Pfam" id="PF04932"/>
    </source>
</evidence>
<feature type="domain" description="O-antigen ligase-related" evidence="6">
    <location>
        <begin position="195"/>
        <end position="321"/>
    </location>
</feature>
<feature type="transmembrane region" description="Helical" evidence="5">
    <location>
        <begin position="211"/>
        <end position="228"/>
    </location>
</feature>
<sequence>MLIVLSWLFGFLTNLFKVLQDGRVDRIVVSNDAAATGVVRVFIYSFLIAVIVLAAIIIVDNVSAATPSTKLWMLGVALLPFVVILFSDLANGEKPASDVAVYPLVVFALWRARVAFRTLRVLGWITVVSALVSIGMGFVLPSIGTTLPPIIGDKVYWPTLLAGPYSHPNVLGLALSMGLPFVFLIHNRFALIVGILSTLFAVGWSGNRCSMLAAAIAILVFMLVRWRPETRLRPLAILAVGAYLTCVIPVMTTDTADYSLRGQIWIESLKSWRDSPVFGHGSGFYFMIGQYSNSFGPTAFNGHNAFVHLLATGGLLLLAAVVLFMVTVYRSGRNLPVMYRAVTMSFSIMLVYNAWLQNTITFTGLSEIGYIGWLPMALILFASAKPSALAREALVDTEVGEAEEIPTKRPFLPVVGRSEIESVV</sequence>
<feature type="transmembrane region" description="Helical" evidence="5">
    <location>
        <begin position="71"/>
        <end position="90"/>
    </location>
</feature>
<proteinExistence type="predicted"/>